<feature type="signal peptide" evidence="1">
    <location>
        <begin position="1"/>
        <end position="18"/>
    </location>
</feature>
<dbReference type="Proteomes" id="UP000078504">
    <property type="component" value="Unassembled WGS sequence"/>
</dbReference>
<dbReference type="AlphaFoldDB" id="A0A1B7HR78"/>
<dbReference type="RefSeq" id="WP_064517802.1">
    <property type="nucleotide sequence ID" value="NZ_LXEP01000032.1"/>
</dbReference>
<keyword evidence="1" id="KW-0732">Signal</keyword>
<protein>
    <recommendedName>
        <fullName evidence="4">Lipoprotein</fullName>
    </recommendedName>
</protein>
<evidence type="ECO:0008006" key="4">
    <source>
        <dbReference type="Google" id="ProtNLM"/>
    </source>
</evidence>
<dbReference type="InterPro" id="IPR021675">
    <property type="entry name" value="DUF3261"/>
</dbReference>
<dbReference type="PROSITE" id="PS51257">
    <property type="entry name" value="PROKAR_LIPOPROTEIN"/>
    <property type="match status" value="1"/>
</dbReference>
<evidence type="ECO:0000313" key="3">
    <source>
        <dbReference type="Proteomes" id="UP000078504"/>
    </source>
</evidence>
<evidence type="ECO:0000313" key="2">
    <source>
        <dbReference type="EMBL" id="OAT18148.1"/>
    </source>
</evidence>
<proteinExistence type="predicted"/>
<name>A0A1B7HR78_9ENTR</name>
<reference evidence="2 3" key="1">
    <citation type="submission" date="2016-04" db="EMBL/GenBank/DDBJ databases">
        <title>ATOL: Assembling a taxonomically balanced genome-scale reconstruction of the evolutionary history of the Enterobacteriaceae.</title>
        <authorList>
            <person name="Plunkett G.III."/>
            <person name="Neeno-Eckwall E.C."/>
            <person name="Glasner J.D."/>
            <person name="Perna N.T."/>
        </authorList>
    </citation>
    <scope>NUCLEOTIDE SEQUENCE [LARGE SCALE GENOMIC DNA]</scope>
    <source>
        <strain evidence="2 3">ATCC 51604</strain>
    </source>
</reference>
<dbReference type="PATRIC" id="fig|1354253.4.peg.3740"/>
<gene>
    <name evidence="2" type="ORF">M977_03669</name>
</gene>
<comment type="caution">
    <text evidence="2">The sequence shown here is derived from an EMBL/GenBank/DDBJ whole genome shotgun (WGS) entry which is preliminary data.</text>
</comment>
<sequence>MKILPTLALLLGSLLLSACSTTKPDSSRPQAWLKAGTLVTLPPPGISPSITQQQLLTAQVKGKTQSLMVLLNADQQKIMLAGLSPLGIRLFRLTYDSQGVKTEQSLTLPELPPASQVLADIMLSYWPISAWQPQLPKGWTLKDIDSRRELRDDQGELIETIHYLMRNGSRQPVSVHHHRFGYVISIHHLDS</sequence>
<dbReference type="EMBL" id="LXEP01000032">
    <property type="protein sequence ID" value="OAT18148.1"/>
    <property type="molecule type" value="Genomic_DNA"/>
</dbReference>
<evidence type="ECO:0000256" key="1">
    <source>
        <dbReference type="SAM" id="SignalP"/>
    </source>
</evidence>
<dbReference type="Pfam" id="PF11659">
    <property type="entry name" value="DUF3261"/>
    <property type="match status" value="1"/>
</dbReference>
<accession>A0A1B7HR78</accession>
<feature type="chain" id="PRO_5008593329" description="Lipoprotein" evidence="1">
    <location>
        <begin position="19"/>
        <end position="191"/>
    </location>
</feature>
<organism evidence="2 3">
    <name type="scientific">Buttiauxella gaviniae ATCC 51604</name>
    <dbReference type="NCBI Taxonomy" id="1354253"/>
    <lineage>
        <taxon>Bacteria</taxon>
        <taxon>Pseudomonadati</taxon>
        <taxon>Pseudomonadota</taxon>
        <taxon>Gammaproteobacteria</taxon>
        <taxon>Enterobacterales</taxon>
        <taxon>Enterobacteriaceae</taxon>
        <taxon>Buttiauxella</taxon>
    </lineage>
</organism>